<feature type="domain" description="RING-type" evidence="2">
    <location>
        <begin position="135"/>
        <end position="176"/>
    </location>
</feature>
<comment type="caution">
    <text evidence="3">The sequence shown here is derived from an EMBL/GenBank/DDBJ whole genome shotgun (WGS) entry which is preliminary data.</text>
</comment>
<dbReference type="SUPFAM" id="SSF57850">
    <property type="entry name" value="RING/U-box"/>
    <property type="match status" value="1"/>
</dbReference>
<gene>
    <name evidence="3" type="ORF">T459_22929</name>
</gene>
<name>A0A2G2YR12_CAPAN</name>
<dbReference type="InterPro" id="IPR001841">
    <property type="entry name" value="Znf_RING"/>
</dbReference>
<keyword evidence="1" id="KW-0479">Metal-binding</keyword>
<evidence type="ECO:0000313" key="3">
    <source>
        <dbReference type="EMBL" id="PHT72144.1"/>
    </source>
</evidence>
<evidence type="ECO:0000259" key="2">
    <source>
        <dbReference type="PROSITE" id="PS50089"/>
    </source>
</evidence>
<sequence length="248" mass="28980">MEKIGEIAECKESYVRSRIEITQNRWVKCTGEIDALNVSSNPPDIPFYRQFEEMEGVFTIRDVSGADYRNDPYCKYTKDVLEYLHVLWEYTGEGRRFPTRPPIAVDEARGFVEVQPCDEEITCPCLVKNLKDETCPICYEEIKDETEVITTYCSHAFQDRVARWKDLEDLMCPLCEVLGWQGINRGPLSWNEEIQRKRHKLQEGMQLQLFTVYPWHAAHIWYGWKGIDGVFQKQKSTVEANHTRGALV</sequence>
<keyword evidence="1" id="KW-0862">Zinc</keyword>
<protein>
    <recommendedName>
        <fullName evidence="2">RING-type domain-containing protein</fullName>
    </recommendedName>
</protein>
<dbReference type="Gene3D" id="3.30.40.10">
    <property type="entry name" value="Zinc/RING finger domain, C3HC4 (zinc finger)"/>
    <property type="match status" value="1"/>
</dbReference>
<proteinExistence type="predicted"/>
<dbReference type="PROSITE" id="PS50089">
    <property type="entry name" value="ZF_RING_2"/>
    <property type="match status" value="1"/>
</dbReference>
<dbReference type="EMBL" id="AYRZ02000009">
    <property type="protein sequence ID" value="PHT72144.1"/>
    <property type="molecule type" value="Genomic_DNA"/>
</dbReference>
<evidence type="ECO:0000256" key="1">
    <source>
        <dbReference type="PROSITE-ProRule" id="PRU00175"/>
    </source>
</evidence>
<dbReference type="Proteomes" id="UP000222542">
    <property type="component" value="Unassembled WGS sequence"/>
</dbReference>
<reference evidence="3 4" key="1">
    <citation type="journal article" date="2014" name="Nat. Genet.">
        <title>Genome sequence of the hot pepper provides insights into the evolution of pungency in Capsicum species.</title>
        <authorList>
            <person name="Kim S."/>
            <person name="Park M."/>
            <person name="Yeom S.I."/>
            <person name="Kim Y.M."/>
            <person name="Lee J.M."/>
            <person name="Lee H.A."/>
            <person name="Seo E."/>
            <person name="Choi J."/>
            <person name="Cheong K."/>
            <person name="Kim K.T."/>
            <person name="Jung K."/>
            <person name="Lee G.W."/>
            <person name="Oh S.K."/>
            <person name="Bae C."/>
            <person name="Kim S.B."/>
            <person name="Lee H.Y."/>
            <person name="Kim S.Y."/>
            <person name="Kim M.S."/>
            <person name="Kang B.C."/>
            <person name="Jo Y.D."/>
            <person name="Yang H.B."/>
            <person name="Jeong H.J."/>
            <person name="Kang W.H."/>
            <person name="Kwon J.K."/>
            <person name="Shin C."/>
            <person name="Lim J.Y."/>
            <person name="Park J.H."/>
            <person name="Huh J.H."/>
            <person name="Kim J.S."/>
            <person name="Kim B.D."/>
            <person name="Cohen O."/>
            <person name="Paran I."/>
            <person name="Suh M.C."/>
            <person name="Lee S.B."/>
            <person name="Kim Y.K."/>
            <person name="Shin Y."/>
            <person name="Noh S.J."/>
            <person name="Park J."/>
            <person name="Seo Y.S."/>
            <person name="Kwon S.Y."/>
            <person name="Kim H.A."/>
            <person name="Park J.M."/>
            <person name="Kim H.J."/>
            <person name="Choi S.B."/>
            <person name="Bosland P.W."/>
            <person name="Reeves G."/>
            <person name="Jo S.H."/>
            <person name="Lee B.W."/>
            <person name="Cho H.T."/>
            <person name="Choi H.S."/>
            <person name="Lee M.S."/>
            <person name="Yu Y."/>
            <person name="Do Choi Y."/>
            <person name="Park B.S."/>
            <person name="van Deynze A."/>
            <person name="Ashrafi H."/>
            <person name="Hill T."/>
            <person name="Kim W.T."/>
            <person name="Pai H.S."/>
            <person name="Ahn H.K."/>
            <person name="Yeam I."/>
            <person name="Giovannoni J.J."/>
            <person name="Rose J.K."/>
            <person name="Sorensen I."/>
            <person name="Lee S.J."/>
            <person name="Kim R.W."/>
            <person name="Choi I.Y."/>
            <person name="Choi B.S."/>
            <person name="Lim J.S."/>
            <person name="Lee Y.H."/>
            <person name="Choi D."/>
        </authorList>
    </citation>
    <scope>NUCLEOTIDE SEQUENCE [LARGE SCALE GENOMIC DNA]</scope>
    <source>
        <strain evidence="4">cv. CM334</strain>
    </source>
</reference>
<reference evidence="3 4" key="2">
    <citation type="journal article" date="2017" name="Genome Biol.">
        <title>New reference genome sequences of hot pepper reveal the massive evolution of plant disease-resistance genes by retroduplication.</title>
        <authorList>
            <person name="Kim S."/>
            <person name="Park J."/>
            <person name="Yeom S.I."/>
            <person name="Kim Y.M."/>
            <person name="Seo E."/>
            <person name="Kim K.T."/>
            <person name="Kim M.S."/>
            <person name="Lee J.M."/>
            <person name="Cheong K."/>
            <person name="Shin H.S."/>
            <person name="Kim S.B."/>
            <person name="Han K."/>
            <person name="Lee J."/>
            <person name="Park M."/>
            <person name="Lee H.A."/>
            <person name="Lee H.Y."/>
            <person name="Lee Y."/>
            <person name="Oh S."/>
            <person name="Lee J.H."/>
            <person name="Choi E."/>
            <person name="Choi E."/>
            <person name="Lee S.E."/>
            <person name="Jeon J."/>
            <person name="Kim H."/>
            <person name="Choi G."/>
            <person name="Song H."/>
            <person name="Lee J."/>
            <person name="Lee S.C."/>
            <person name="Kwon J.K."/>
            <person name="Lee H.Y."/>
            <person name="Koo N."/>
            <person name="Hong Y."/>
            <person name="Kim R.W."/>
            <person name="Kang W.H."/>
            <person name="Huh J.H."/>
            <person name="Kang B.C."/>
            <person name="Yang T.J."/>
            <person name="Lee Y.H."/>
            <person name="Bennetzen J.L."/>
            <person name="Choi D."/>
        </authorList>
    </citation>
    <scope>NUCLEOTIDE SEQUENCE [LARGE SCALE GENOMIC DNA]</scope>
    <source>
        <strain evidence="4">cv. CM334</strain>
    </source>
</reference>
<evidence type="ECO:0000313" key="4">
    <source>
        <dbReference type="Proteomes" id="UP000222542"/>
    </source>
</evidence>
<dbReference type="GO" id="GO:0008270">
    <property type="term" value="F:zinc ion binding"/>
    <property type="evidence" value="ECO:0007669"/>
    <property type="project" value="UniProtKB-KW"/>
</dbReference>
<organism evidence="3 4">
    <name type="scientific">Capsicum annuum</name>
    <name type="common">Capsicum pepper</name>
    <dbReference type="NCBI Taxonomy" id="4072"/>
    <lineage>
        <taxon>Eukaryota</taxon>
        <taxon>Viridiplantae</taxon>
        <taxon>Streptophyta</taxon>
        <taxon>Embryophyta</taxon>
        <taxon>Tracheophyta</taxon>
        <taxon>Spermatophyta</taxon>
        <taxon>Magnoliopsida</taxon>
        <taxon>eudicotyledons</taxon>
        <taxon>Gunneridae</taxon>
        <taxon>Pentapetalae</taxon>
        <taxon>asterids</taxon>
        <taxon>lamiids</taxon>
        <taxon>Solanales</taxon>
        <taxon>Solanaceae</taxon>
        <taxon>Solanoideae</taxon>
        <taxon>Capsiceae</taxon>
        <taxon>Capsicum</taxon>
    </lineage>
</organism>
<keyword evidence="4" id="KW-1185">Reference proteome</keyword>
<dbReference type="AlphaFoldDB" id="A0A2G2YR12"/>
<dbReference type="STRING" id="4072.A0A2G2YR12"/>
<dbReference type="InterPro" id="IPR013083">
    <property type="entry name" value="Znf_RING/FYVE/PHD"/>
</dbReference>
<dbReference type="Pfam" id="PF13639">
    <property type="entry name" value="zf-RING_2"/>
    <property type="match status" value="1"/>
</dbReference>
<accession>A0A2G2YR12</accession>
<dbReference type="Gramene" id="PHT72144">
    <property type="protein sequence ID" value="PHT72144"/>
    <property type="gene ID" value="T459_22929"/>
</dbReference>
<keyword evidence="1" id="KW-0863">Zinc-finger</keyword>